<evidence type="ECO:0000313" key="9">
    <source>
        <dbReference type="Proteomes" id="UP000177026"/>
    </source>
</evidence>
<dbReference type="PROSITE" id="PS00923">
    <property type="entry name" value="ASP_GLU_RACEMASE_1"/>
    <property type="match status" value="1"/>
</dbReference>
<dbReference type="SUPFAM" id="SSF53681">
    <property type="entry name" value="Aspartate/glutamate racemase"/>
    <property type="match status" value="2"/>
</dbReference>
<comment type="pathway">
    <text evidence="7">Cell wall biogenesis; peptidoglycan biosynthesis.</text>
</comment>
<keyword evidence="5 7" id="KW-0413">Isomerase</keyword>
<keyword evidence="6 7" id="KW-0961">Cell wall biogenesis/degradation</keyword>
<evidence type="ECO:0000256" key="1">
    <source>
        <dbReference type="ARBA" id="ARBA00001602"/>
    </source>
</evidence>
<accession>A0A1F7GQ02</accession>
<organism evidence="8 9">
    <name type="scientific">Candidatus Roizmanbacteria bacterium RIFCSPHIGHO2_01_FULL_39_8</name>
    <dbReference type="NCBI Taxonomy" id="1802033"/>
    <lineage>
        <taxon>Bacteria</taxon>
        <taxon>Candidatus Roizmaniibacteriota</taxon>
    </lineage>
</organism>
<comment type="catalytic activity">
    <reaction evidence="1 7">
        <text>L-glutamate = D-glutamate</text>
        <dbReference type="Rhea" id="RHEA:12813"/>
        <dbReference type="ChEBI" id="CHEBI:29985"/>
        <dbReference type="ChEBI" id="CHEBI:29986"/>
        <dbReference type="EC" id="5.1.1.3"/>
    </reaction>
</comment>
<feature type="binding site" evidence="7">
    <location>
        <begin position="42"/>
        <end position="43"/>
    </location>
    <ligand>
        <name>substrate</name>
    </ligand>
</feature>
<comment type="similarity">
    <text evidence="7">Belongs to the aspartate/glutamate racemases family.</text>
</comment>
<dbReference type="InterPro" id="IPR004391">
    <property type="entry name" value="Glu_race"/>
</dbReference>
<dbReference type="HAMAP" id="MF_00258">
    <property type="entry name" value="Glu_racemase"/>
    <property type="match status" value="1"/>
</dbReference>
<dbReference type="GO" id="GO:0071555">
    <property type="term" value="P:cell wall organization"/>
    <property type="evidence" value="ECO:0007669"/>
    <property type="project" value="UniProtKB-KW"/>
</dbReference>
<name>A0A1F7GQ02_9BACT</name>
<dbReference type="AlphaFoldDB" id="A0A1F7GQ02"/>
<dbReference type="PANTHER" id="PTHR21198">
    <property type="entry name" value="GLUTAMATE RACEMASE"/>
    <property type="match status" value="1"/>
</dbReference>
<reference evidence="8 9" key="1">
    <citation type="journal article" date="2016" name="Nat. Commun.">
        <title>Thousands of microbial genomes shed light on interconnected biogeochemical processes in an aquifer system.</title>
        <authorList>
            <person name="Anantharaman K."/>
            <person name="Brown C.T."/>
            <person name="Hug L.A."/>
            <person name="Sharon I."/>
            <person name="Castelle C.J."/>
            <person name="Probst A.J."/>
            <person name="Thomas B.C."/>
            <person name="Singh A."/>
            <person name="Wilkins M.J."/>
            <person name="Karaoz U."/>
            <person name="Brodie E.L."/>
            <person name="Williams K.H."/>
            <person name="Hubbard S.S."/>
            <person name="Banfield J.F."/>
        </authorList>
    </citation>
    <scope>NUCLEOTIDE SEQUENCE [LARGE SCALE GENOMIC DNA]</scope>
</reference>
<protein>
    <recommendedName>
        <fullName evidence="2 7">Glutamate racemase</fullName>
        <ecNumber evidence="2 7">5.1.1.3</ecNumber>
    </recommendedName>
</protein>
<feature type="active site" description="Proton donor/acceptor" evidence="7">
    <location>
        <position position="73"/>
    </location>
</feature>
<feature type="binding site" evidence="7">
    <location>
        <begin position="190"/>
        <end position="191"/>
    </location>
    <ligand>
        <name>substrate</name>
    </ligand>
</feature>
<dbReference type="GO" id="GO:0008360">
    <property type="term" value="P:regulation of cell shape"/>
    <property type="evidence" value="ECO:0007669"/>
    <property type="project" value="UniProtKB-KW"/>
</dbReference>
<dbReference type="NCBIfam" id="TIGR00067">
    <property type="entry name" value="glut_race"/>
    <property type="match status" value="1"/>
</dbReference>
<evidence type="ECO:0000256" key="5">
    <source>
        <dbReference type="ARBA" id="ARBA00023235"/>
    </source>
</evidence>
<dbReference type="InterPro" id="IPR033134">
    <property type="entry name" value="Asp/Glu_racemase_AS_2"/>
</dbReference>
<dbReference type="Proteomes" id="UP000177026">
    <property type="component" value="Unassembled WGS sequence"/>
</dbReference>
<dbReference type="PROSITE" id="PS00924">
    <property type="entry name" value="ASP_GLU_RACEMASE_2"/>
    <property type="match status" value="1"/>
</dbReference>
<dbReference type="GO" id="GO:0008881">
    <property type="term" value="F:glutamate racemase activity"/>
    <property type="evidence" value="ECO:0007669"/>
    <property type="project" value="UniProtKB-UniRule"/>
</dbReference>
<dbReference type="InterPro" id="IPR015942">
    <property type="entry name" value="Asp/Glu/hydantoin_racemase"/>
</dbReference>
<evidence type="ECO:0000256" key="7">
    <source>
        <dbReference type="HAMAP-Rule" id="MF_00258"/>
    </source>
</evidence>
<feature type="binding site" evidence="7">
    <location>
        <begin position="10"/>
        <end position="11"/>
    </location>
    <ligand>
        <name>substrate</name>
    </ligand>
</feature>
<feature type="active site" description="Proton donor/acceptor" evidence="7">
    <location>
        <position position="189"/>
    </location>
</feature>
<evidence type="ECO:0000313" key="8">
    <source>
        <dbReference type="EMBL" id="OGK21007.1"/>
    </source>
</evidence>
<feature type="binding site" evidence="7">
    <location>
        <begin position="74"/>
        <end position="75"/>
    </location>
    <ligand>
        <name>substrate</name>
    </ligand>
</feature>
<comment type="caution">
    <text evidence="8">The sequence shown here is derived from an EMBL/GenBank/DDBJ whole genome shotgun (WGS) entry which is preliminary data.</text>
</comment>
<gene>
    <name evidence="7" type="primary">murI</name>
    <name evidence="8" type="ORF">A2866_02725</name>
</gene>
<dbReference type="Pfam" id="PF01177">
    <property type="entry name" value="Asp_Glu_race"/>
    <property type="match status" value="1"/>
</dbReference>
<keyword evidence="3 7" id="KW-0133">Cell shape</keyword>
<dbReference type="EMBL" id="MFZI01000023">
    <property type="protein sequence ID" value="OGK21007.1"/>
    <property type="molecule type" value="Genomic_DNA"/>
</dbReference>
<proteinExistence type="inferred from homology"/>
<evidence type="ECO:0000256" key="6">
    <source>
        <dbReference type="ARBA" id="ARBA00023316"/>
    </source>
</evidence>
<dbReference type="InterPro" id="IPR001920">
    <property type="entry name" value="Asp/Glu_race"/>
</dbReference>
<keyword evidence="4 7" id="KW-0573">Peptidoglycan synthesis</keyword>
<dbReference type="InterPro" id="IPR018187">
    <property type="entry name" value="Asp/Glu_racemase_AS_1"/>
</dbReference>
<dbReference type="EC" id="5.1.1.3" evidence="2 7"/>
<sequence length="274" mass="31294">MKPFSIGVFDSGLGGLSVLKDILDELPQYNYIYFGDNARVPYSGKSAELIYEYTRKAVDFLMKKNCLLVILACNTATAISLPKIQREYLIHCYPERRVLGIIRPTVEAIVEKNSKRVGIMATYATVISKSFVAELKKLDDKIDVYQNACPLLVPVIEEGEVQWEGLNLLLRKYLAPLKEKNIDTLVLGCTHYGLIDKKIRSLVGPSTKILSEGKVTAQKLKEYLKRHSALEKKLAKGKKREYYVSDLNERYKKMIRFFLGKRFSKNDKISQVKE</sequence>
<dbReference type="Gene3D" id="3.40.50.1860">
    <property type="match status" value="2"/>
</dbReference>
<evidence type="ECO:0000256" key="3">
    <source>
        <dbReference type="ARBA" id="ARBA00022960"/>
    </source>
</evidence>
<evidence type="ECO:0000256" key="4">
    <source>
        <dbReference type="ARBA" id="ARBA00022984"/>
    </source>
</evidence>
<dbReference type="UniPathway" id="UPA00219"/>
<dbReference type="PANTHER" id="PTHR21198:SF2">
    <property type="entry name" value="GLUTAMATE RACEMASE"/>
    <property type="match status" value="1"/>
</dbReference>
<dbReference type="FunFam" id="3.40.50.1860:FF:000001">
    <property type="entry name" value="Glutamate racemase"/>
    <property type="match status" value="1"/>
</dbReference>
<comment type="function">
    <text evidence="7">Provides the (R)-glutamate required for cell wall biosynthesis.</text>
</comment>
<dbReference type="GO" id="GO:0009252">
    <property type="term" value="P:peptidoglycan biosynthetic process"/>
    <property type="evidence" value="ECO:0007669"/>
    <property type="project" value="UniProtKB-UniRule"/>
</dbReference>
<evidence type="ECO:0000256" key="2">
    <source>
        <dbReference type="ARBA" id="ARBA00013090"/>
    </source>
</evidence>